<evidence type="ECO:0000313" key="2">
    <source>
        <dbReference type="Proteomes" id="UP001237823"/>
    </source>
</evidence>
<reference evidence="1 2" key="1">
    <citation type="submission" date="2023-06" db="EMBL/GenBank/DDBJ databases">
        <authorList>
            <person name="Feng G."/>
            <person name="Li J."/>
            <person name="Zhu H."/>
        </authorList>
    </citation>
    <scope>NUCLEOTIDE SEQUENCE [LARGE SCALE GENOMIC DNA]</scope>
    <source>
        <strain evidence="1 2">RHCKG23</strain>
    </source>
</reference>
<keyword evidence="2" id="KW-1185">Reference proteome</keyword>
<protein>
    <submittedName>
        <fullName evidence="1">Uncharacterized protein</fullName>
    </submittedName>
</protein>
<dbReference type="EMBL" id="JAUCML010000004">
    <property type="protein sequence ID" value="MDM7884883.1"/>
    <property type="molecule type" value="Genomic_DNA"/>
</dbReference>
<gene>
    <name evidence="1" type="ORF">QUG92_07170</name>
</gene>
<proteinExistence type="predicted"/>
<organism evidence="1 2">
    <name type="scientific">Curtobacterium citri</name>
    <dbReference type="NCBI Taxonomy" id="3055139"/>
    <lineage>
        <taxon>Bacteria</taxon>
        <taxon>Bacillati</taxon>
        <taxon>Actinomycetota</taxon>
        <taxon>Actinomycetes</taxon>
        <taxon>Micrococcales</taxon>
        <taxon>Microbacteriaceae</taxon>
        <taxon>Curtobacterium</taxon>
    </lineage>
</organism>
<dbReference type="RefSeq" id="WP_182046750.1">
    <property type="nucleotide sequence ID" value="NZ_JAUCML010000004.1"/>
</dbReference>
<comment type="caution">
    <text evidence="1">The sequence shown here is derived from an EMBL/GenBank/DDBJ whole genome shotgun (WGS) entry which is preliminary data.</text>
</comment>
<evidence type="ECO:0000313" key="1">
    <source>
        <dbReference type="EMBL" id="MDM7884883.1"/>
    </source>
</evidence>
<sequence>MLDTEDSGRTVHAESIISDVVPRSERVRSPLEELIDGGEDRLLGDHGAYVVATAGGGSPFGADLVAQHGSTVSLTSSTNIKRPIRRMLQAEPDLPLRMDTAVIWVAVLIAPLHRG</sequence>
<dbReference type="Proteomes" id="UP001237823">
    <property type="component" value="Unassembled WGS sequence"/>
</dbReference>
<accession>A0ABT7T5Q0</accession>
<name>A0ABT7T5Q0_9MICO</name>